<dbReference type="Proteomes" id="UP000326780">
    <property type="component" value="Chromosome"/>
</dbReference>
<dbReference type="EMBL" id="CP045644">
    <property type="protein sequence ID" value="QFZ87826.1"/>
    <property type="molecule type" value="Genomic_DNA"/>
</dbReference>
<evidence type="ECO:0000313" key="3">
    <source>
        <dbReference type="Proteomes" id="UP000326780"/>
    </source>
</evidence>
<gene>
    <name evidence="2" type="ORF">GFK26_31610</name>
</gene>
<keyword evidence="1" id="KW-0812">Transmembrane</keyword>
<keyword evidence="1" id="KW-1133">Transmembrane helix</keyword>
<dbReference type="AlphaFoldDB" id="A0A5Q0ME56"/>
<keyword evidence="1" id="KW-0472">Membrane</keyword>
<protein>
    <submittedName>
        <fullName evidence="2">Uncharacterized protein</fullName>
    </submittedName>
</protein>
<evidence type="ECO:0000256" key="1">
    <source>
        <dbReference type="SAM" id="Phobius"/>
    </source>
</evidence>
<accession>A0A5Q0ME56</accession>
<reference evidence="2 3" key="1">
    <citation type="submission" date="2019-10" db="EMBL/GenBank/DDBJ databases">
        <title>Complete genome sequence of Variovorax paradoxus 5C-2.</title>
        <authorList>
            <person name="Gogoleva N.E."/>
            <person name="Balkin A.S."/>
        </authorList>
    </citation>
    <scope>NUCLEOTIDE SEQUENCE [LARGE SCALE GENOMIC DNA]</scope>
    <source>
        <strain evidence="2 3">5C-2</strain>
    </source>
</reference>
<evidence type="ECO:0000313" key="2">
    <source>
        <dbReference type="EMBL" id="QFZ87826.1"/>
    </source>
</evidence>
<organism evidence="2 3">
    <name type="scientific">Variovorax paradoxus</name>
    <dbReference type="NCBI Taxonomy" id="34073"/>
    <lineage>
        <taxon>Bacteria</taxon>
        <taxon>Pseudomonadati</taxon>
        <taxon>Pseudomonadota</taxon>
        <taxon>Betaproteobacteria</taxon>
        <taxon>Burkholderiales</taxon>
        <taxon>Comamonadaceae</taxon>
        <taxon>Variovorax</taxon>
    </lineage>
</organism>
<feature type="transmembrane region" description="Helical" evidence="1">
    <location>
        <begin position="48"/>
        <end position="69"/>
    </location>
</feature>
<name>A0A5Q0ME56_VARPD</name>
<proteinExistence type="predicted"/>
<sequence length="77" mass="8303">MLCVAFAAAAGFFWWAFYERYYKHRDCIEAAASSCVAADGANLIGAGAAWSVLAGLLTCVSVFCLAVALRRRRAHRG</sequence>